<comment type="caution">
    <text evidence="1">The sequence shown here is derived from an EMBL/GenBank/DDBJ whole genome shotgun (WGS) entry which is preliminary data.</text>
</comment>
<gene>
    <name evidence="1" type="ORF">IFJ97_01425</name>
</gene>
<evidence type="ECO:0000313" key="2">
    <source>
        <dbReference type="Proteomes" id="UP000598633"/>
    </source>
</evidence>
<reference evidence="1 2" key="1">
    <citation type="submission" date="2020-08" db="EMBL/GenBank/DDBJ databases">
        <title>Acidobacteriota in marine sediments use diverse sulfur dissimilation pathways.</title>
        <authorList>
            <person name="Wasmund K."/>
        </authorList>
    </citation>
    <scope>NUCLEOTIDE SEQUENCE [LARGE SCALE GENOMIC DNA]</scope>
    <source>
        <strain evidence="1">MAG AM3-A</strain>
    </source>
</reference>
<dbReference type="EMBL" id="JACXWA010000019">
    <property type="protein sequence ID" value="MBD3870003.1"/>
    <property type="molecule type" value="Genomic_DNA"/>
</dbReference>
<dbReference type="AlphaFoldDB" id="A0A8J7CMY9"/>
<dbReference type="Proteomes" id="UP000598633">
    <property type="component" value="Unassembled WGS sequence"/>
</dbReference>
<name>A0A8J7CMY9_9BACT</name>
<sequence>MARSYFCPHCRRLLNPGTKVIFLVENGTDRELMLLSAKLGEYSVVHSRSMKFEEGKIYTFRCPMCRSDLTSSLDEKLVDILTESDDEVMVRVSFSRVFGEQATFLRAPDGINRFGEDASRYEGVNFFGETADPENGEG</sequence>
<evidence type="ECO:0000313" key="1">
    <source>
        <dbReference type="EMBL" id="MBD3870003.1"/>
    </source>
</evidence>
<proteinExistence type="predicted"/>
<protein>
    <submittedName>
        <fullName evidence="1">Uncharacterized protein</fullName>
    </submittedName>
</protein>
<accession>A0A8J7CMY9</accession>
<organism evidence="1 2">
    <name type="scientific">Candidatus Sulfomarinibacter kjeldsenii</name>
    <dbReference type="NCBI Taxonomy" id="2885994"/>
    <lineage>
        <taxon>Bacteria</taxon>
        <taxon>Pseudomonadati</taxon>
        <taxon>Acidobacteriota</taxon>
        <taxon>Thermoanaerobaculia</taxon>
        <taxon>Thermoanaerobaculales</taxon>
        <taxon>Candidatus Sulfomarinibacteraceae</taxon>
        <taxon>Candidatus Sulfomarinibacter</taxon>
    </lineage>
</organism>